<evidence type="ECO:0000256" key="2">
    <source>
        <dbReference type="ARBA" id="ARBA00022475"/>
    </source>
</evidence>
<feature type="transmembrane region" description="Helical" evidence="6">
    <location>
        <begin position="678"/>
        <end position="703"/>
    </location>
</feature>
<keyword evidence="3 6" id="KW-0812">Transmembrane</keyword>
<feature type="transmembrane region" description="Helical" evidence="6">
    <location>
        <begin position="250"/>
        <end position="274"/>
    </location>
</feature>
<feature type="transmembrane region" description="Helical" evidence="6">
    <location>
        <begin position="715"/>
        <end position="732"/>
    </location>
</feature>
<reference evidence="8" key="3">
    <citation type="journal article" date="2023" name="Int. J. Syst. Evol. Microbiol.">
        <title>Sellimonas catena sp. nov., isolated from human faeces.</title>
        <authorList>
            <person name="Hisatomi A."/>
            <person name="Ohkuma M."/>
            <person name="Sakamoto M."/>
        </authorList>
    </citation>
    <scope>NUCLEOTIDE SEQUENCE</scope>
    <source>
        <strain evidence="8">18CBH55</strain>
    </source>
</reference>
<keyword evidence="4 6" id="KW-1133">Transmembrane helix</keyword>
<organism evidence="8 9">
    <name type="scientific">Sellimonas catena</name>
    <dbReference type="NCBI Taxonomy" id="2994035"/>
    <lineage>
        <taxon>Bacteria</taxon>
        <taxon>Bacillati</taxon>
        <taxon>Bacillota</taxon>
        <taxon>Clostridia</taxon>
        <taxon>Lachnospirales</taxon>
        <taxon>Lachnospiraceae</taxon>
        <taxon>Sellimonas</taxon>
    </lineage>
</organism>
<protein>
    <submittedName>
        <fullName evidence="8">Permease</fullName>
    </submittedName>
</protein>
<gene>
    <name evidence="8" type="ORF">Selli2_33460</name>
</gene>
<evidence type="ECO:0000313" key="8">
    <source>
        <dbReference type="EMBL" id="GLG91919.1"/>
    </source>
</evidence>
<reference evidence="8" key="2">
    <citation type="submission" date="2022-11" db="EMBL/GenBank/DDBJ databases">
        <title>Draft genome sequence of Sellimonas catena strain 18CBH55.</title>
        <authorList>
            <person name="Atsushi H."/>
            <person name="Moriya O."/>
            <person name="Mitsuo S."/>
        </authorList>
    </citation>
    <scope>NUCLEOTIDE SEQUENCE</scope>
    <source>
        <strain evidence="8">18CBH55</strain>
    </source>
</reference>
<dbReference type="GO" id="GO:0005886">
    <property type="term" value="C:plasma membrane"/>
    <property type="evidence" value="ECO:0007669"/>
    <property type="project" value="UniProtKB-SubCell"/>
</dbReference>
<evidence type="ECO:0000256" key="1">
    <source>
        <dbReference type="ARBA" id="ARBA00004651"/>
    </source>
</evidence>
<feature type="transmembrane region" description="Helical" evidence="6">
    <location>
        <begin position="15"/>
        <end position="34"/>
    </location>
</feature>
<dbReference type="AlphaFoldDB" id="A0A9W6CIQ8"/>
<dbReference type="PANTHER" id="PTHR30287:SF1">
    <property type="entry name" value="INNER MEMBRANE PROTEIN"/>
    <property type="match status" value="1"/>
</dbReference>
<feature type="transmembrane region" description="Helical" evidence="6">
    <location>
        <begin position="623"/>
        <end position="644"/>
    </location>
</feature>
<evidence type="ECO:0000256" key="6">
    <source>
        <dbReference type="SAM" id="Phobius"/>
    </source>
</evidence>
<dbReference type="Proteomes" id="UP001145094">
    <property type="component" value="Unassembled WGS sequence"/>
</dbReference>
<keyword evidence="5 6" id="KW-0472">Membrane</keyword>
<evidence type="ECO:0000256" key="5">
    <source>
        <dbReference type="ARBA" id="ARBA00023136"/>
    </source>
</evidence>
<feature type="domain" description="ABC3 transporter permease C-terminal" evidence="7">
    <location>
        <begin position="253"/>
        <end position="368"/>
    </location>
</feature>
<dbReference type="PANTHER" id="PTHR30287">
    <property type="entry name" value="MEMBRANE COMPONENT OF PREDICTED ABC SUPERFAMILY METABOLITE UPTAKE TRANSPORTER"/>
    <property type="match status" value="1"/>
</dbReference>
<name>A0A9W6CIQ8_9FIRM</name>
<comment type="caution">
    <text evidence="8">The sequence shown here is derived from an EMBL/GenBank/DDBJ whole genome shotgun (WGS) entry which is preliminary data.</text>
</comment>
<proteinExistence type="predicted"/>
<reference evidence="8" key="1">
    <citation type="submission" date="2022-11" db="EMBL/GenBank/DDBJ databases">
        <title>Draft genome sequence of Sellimonas catena strain 18CBH55.</title>
        <authorList>
            <person name="Hisatomi A."/>
            <person name="Ohkuma M."/>
            <person name="Sakamoto M."/>
        </authorList>
    </citation>
    <scope>NUCLEOTIDE SEQUENCE</scope>
    <source>
        <strain evidence="8">18CBH55</strain>
    </source>
</reference>
<feature type="transmembrane region" description="Helical" evidence="6">
    <location>
        <begin position="417"/>
        <end position="437"/>
    </location>
</feature>
<dbReference type="Pfam" id="PF02687">
    <property type="entry name" value="FtsX"/>
    <property type="match status" value="2"/>
</dbReference>
<keyword evidence="2" id="KW-1003">Cell membrane</keyword>
<sequence length="753" mass="85544">MLIRKMLRDVWKNKVPFVAIFLMMFAGNFIFSGITSEYNGINKSFHSFIEETNLADVWVTSNGFNSTDIQTLKDDKNISNVEQRLLLNATLSNNSEKSVDLYVLDNTNDISKMKVVAGKNYSADIDGLWLDYTFANENDYKLNDTLTVDVNGHEIKKVIVGFCYSPEYIYNTKNGEMLPDHKNNGFAFVNEQFVSGLLPVSYNQLLITGNGDIEKSVKDILGSNNITIVEKNNHPSYSMISDEITQHKEIGLIFVAVFFFIAMLITITTVHRLLNSQRMQIGILKSLGFRKRKLYIHYISHSTFVCAVGSFIGWCIGYIILPKTLYPVMEEIYTLPKLSPSMLSGSWLMPIICTLICLLISMLVCRKYLRGNASIILYSNSTGKNYKDLPLYSLRKHLSFYGQWNVRDIFRNKLRSFMTIFGVIGCVSLLFASLGLYTSMNNMSDWTFDKIQTYNTKVTGDFTDEEYKSQLIKDMFGEELMETSVEIEHEGQEQTVAFTGLESQDFIRLYDTDNHNVNLKSGIAVSKNTAKEMNIKVGDRIKWRFSGNSTWYLSVVKVIIRTPMTQGITMMKTEMEKENIPFITTSIIGEEIENAKINTDYISSIQNRADLEESLSTMLNASIMLSTLFLIMAVLLGSVILYNLGTLSYMERYRDMATLKVLGFNNKRIRKLMIQQNIWLTIVGIIIGLPIGYGLLGIMVSTVQTSIDMETYAPVYVYGVSILGTFILSWIINKVLSLKVKSIDMVSALKINE</sequence>
<feature type="transmembrane region" description="Helical" evidence="6">
    <location>
        <begin position="295"/>
        <end position="321"/>
    </location>
</feature>
<dbReference type="InterPro" id="IPR003838">
    <property type="entry name" value="ABC3_permease_C"/>
</dbReference>
<evidence type="ECO:0000259" key="7">
    <source>
        <dbReference type="Pfam" id="PF02687"/>
    </source>
</evidence>
<comment type="subcellular location">
    <subcellularLocation>
        <location evidence="1">Cell membrane</location>
        <topology evidence="1">Multi-pass membrane protein</topology>
    </subcellularLocation>
</comment>
<accession>A0A9W6CIQ8</accession>
<evidence type="ECO:0000256" key="4">
    <source>
        <dbReference type="ARBA" id="ARBA00022989"/>
    </source>
</evidence>
<dbReference type="RefSeq" id="WP_281845903.1">
    <property type="nucleotide sequence ID" value="NZ_BSCH01000030.1"/>
</dbReference>
<feature type="transmembrane region" description="Helical" evidence="6">
    <location>
        <begin position="341"/>
        <end position="365"/>
    </location>
</feature>
<dbReference type="InterPro" id="IPR038766">
    <property type="entry name" value="Membrane_comp_ABC_pdt"/>
</dbReference>
<evidence type="ECO:0000256" key="3">
    <source>
        <dbReference type="ARBA" id="ARBA00022692"/>
    </source>
</evidence>
<feature type="domain" description="ABC3 transporter permease C-terminal" evidence="7">
    <location>
        <begin position="628"/>
        <end position="732"/>
    </location>
</feature>
<dbReference type="EMBL" id="BSCH01000030">
    <property type="protein sequence ID" value="GLG91919.1"/>
    <property type="molecule type" value="Genomic_DNA"/>
</dbReference>
<evidence type="ECO:0000313" key="9">
    <source>
        <dbReference type="Proteomes" id="UP001145094"/>
    </source>
</evidence>